<dbReference type="GO" id="GO:0055085">
    <property type="term" value="P:transmembrane transport"/>
    <property type="evidence" value="ECO:0007669"/>
    <property type="project" value="InterPro"/>
</dbReference>
<sequence>MLTYPLLKLGRAAVVVWGAFTASFVLLYLMPASPIELLFPPNERASIDPAAFADMERAYGFDRPVWRQYLDRLWAALHGDFGTSVSSGEPVLDAIWRAVPNTVVLAAAALVLAAVFALVIAWVATYPESPWLRDLIASVPPLLVSFPSFLLGLIIIKIFSFQLGWFPPISSKGIDGLVLPAVALAIPVAGPIAQLLLRNFRTEYSSPYVLTSYAKGLRKGTVLTIDVLRNASLPALTQGGIVVGELLAGAVITETIFSRAGIGRLTEEAVRAQDVPVVQGIVMLVAVCFVTVNFVVDITYPLIDPRLKNVREGVTP</sequence>
<feature type="domain" description="ABC transmembrane type-1" evidence="8">
    <location>
        <begin position="99"/>
        <end position="300"/>
    </location>
</feature>
<evidence type="ECO:0000256" key="5">
    <source>
        <dbReference type="ARBA" id="ARBA00022989"/>
    </source>
</evidence>
<evidence type="ECO:0000256" key="1">
    <source>
        <dbReference type="ARBA" id="ARBA00004651"/>
    </source>
</evidence>
<keyword evidence="10" id="KW-1185">Reference proteome</keyword>
<dbReference type="PANTHER" id="PTHR43163:SF6">
    <property type="entry name" value="DIPEPTIDE TRANSPORT SYSTEM PERMEASE PROTEIN DPPB-RELATED"/>
    <property type="match status" value="1"/>
</dbReference>
<evidence type="ECO:0000256" key="7">
    <source>
        <dbReference type="RuleBase" id="RU363032"/>
    </source>
</evidence>
<evidence type="ECO:0000313" key="9">
    <source>
        <dbReference type="EMBL" id="MBH0779570.1"/>
    </source>
</evidence>
<keyword evidence="6 7" id="KW-0472">Membrane</keyword>
<reference evidence="9" key="1">
    <citation type="submission" date="2020-11" db="EMBL/GenBank/DDBJ databases">
        <title>Nocardia NEAU-351.nov., a novel actinomycete isolated from the cow dung.</title>
        <authorList>
            <person name="Zhang X."/>
        </authorList>
    </citation>
    <scope>NUCLEOTIDE SEQUENCE</scope>
    <source>
        <strain evidence="9">NEAU-351</strain>
    </source>
</reference>
<dbReference type="CDD" id="cd06261">
    <property type="entry name" value="TM_PBP2"/>
    <property type="match status" value="1"/>
</dbReference>
<feature type="transmembrane region" description="Helical" evidence="7">
    <location>
        <begin position="177"/>
        <end position="197"/>
    </location>
</feature>
<dbReference type="Proteomes" id="UP000655751">
    <property type="component" value="Unassembled WGS sequence"/>
</dbReference>
<keyword evidence="4 7" id="KW-0812">Transmembrane</keyword>
<dbReference type="PROSITE" id="PS50928">
    <property type="entry name" value="ABC_TM1"/>
    <property type="match status" value="1"/>
</dbReference>
<protein>
    <submittedName>
        <fullName evidence="9">ABC transporter permease</fullName>
    </submittedName>
</protein>
<evidence type="ECO:0000313" key="10">
    <source>
        <dbReference type="Proteomes" id="UP000655751"/>
    </source>
</evidence>
<dbReference type="PANTHER" id="PTHR43163">
    <property type="entry name" value="DIPEPTIDE TRANSPORT SYSTEM PERMEASE PROTEIN DPPB-RELATED"/>
    <property type="match status" value="1"/>
</dbReference>
<feature type="transmembrane region" description="Helical" evidence="7">
    <location>
        <begin position="103"/>
        <end position="124"/>
    </location>
</feature>
<evidence type="ECO:0000259" key="8">
    <source>
        <dbReference type="PROSITE" id="PS50928"/>
    </source>
</evidence>
<keyword evidence="2 7" id="KW-0813">Transport</keyword>
<comment type="subcellular location">
    <subcellularLocation>
        <location evidence="1 7">Cell membrane</location>
        <topology evidence="1 7">Multi-pass membrane protein</topology>
    </subcellularLocation>
</comment>
<feature type="transmembrane region" description="Helical" evidence="7">
    <location>
        <begin position="12"/>
        <end position="30"/>
    </location>
</feature>
<dbReference type="GO" id="GO:0005886">
    <property type="term" value="C:plasma membrane"/>
    <property type="evidence" value="ECO:0007669"/>
    <property type="project" value="UniProtKB-SubCell"/>
</dbReference>
<dbReference type="Pfam" id="PF00528">
    <property type="entry name" value="BPD_transp_1"/>
    <property type="match status" value="1"/>
</dbReference>
<feature type="transmembrane region" description="Helical" evidence="7">
    <location>
        <begin position="281"/>
        <end position="303"/>
    </location>
</feature>
<accession>A0A931N2J3</accession>
<dbReference type="InterPro" id="IPR035906">
    <property type="entry name" value="MetI-like_sf"/>
</dbReference>
<gene>
    <name evidence="9" type="ORF">IT779_25190</name>
</gene>
<keyword evidence="3" id="KW-1003">Cell membrane</keyword>
<comment type="similarity">
    <text evidence="7">Belongs to the binding-protein-dependent transport system permease family.</text>
</comment>
<dbReference type="InterPro" id="IPR000515">
    <property type="entry name" value="MetI-like"/>
</dbReference>
<name>A0A931N2J3_9NOCA</name>
<comment type="caution">
    <text evidence="9">The sequence shown here is derived from an EMBL/GenBank/DDBJ whole genome shotgun (WGS) entry which is preliminary data.</text>
</comment>
<dbReference type="Gene3D" id="1.10.3720.10">
    <property type="entry name" value="MetI-like"/>
    <property type="match status" value="1"/>
</dbReference>
<proteinExistence type="inferred from homology"/>
<feature type="transmembrane region" description="Helical" evidence="7">
    <location>
        <begin position="144"/>
        <end position="165"/>
    </location>
</feature>
<dbReference type="EMBL" id="JADMLG010000011">
    <property type="protein sequence ID" value="MBH0779570.1"/>
    <property type="molecule type" value="Genomic_DNA"/>
</dbReference>
<evidence type="ECO:0000256" key="6">
    <source>
        <dbReference type="ARBA" id="ARBA00023136"/>
    </source>
</evidence>
<dbReference type="SUPFAM" id="SSF161098">
    <property type="entry name" value="MetI-like"/>
    <property type="match status" value="1"/>
</dbReference>
<dbReference type="RefSeq" id="WP_196151877.1">
    <property type="nucleotide sequence ID" value="NZ_JADMLG010000011.1"/>
</dbReference>
<evidence type="ECO:0000256" key="3">
    <source>
        <dbReference type="ARBA" id="ARBA00022475"/>
    </source>
</evidence>
<dbReference type="AlphaFoldDB" id="A0A931N2J3"/>
<keyword evidence="5 7" id="KW-1133">Transmembrane helix</keyword>
<evidence type="ECO:0000256" key="2">
    <source>
        <dbReference type="ARBA" id="ARBA00022448"/>
    </source>
</evidence>
<evidence type="ECO:0000256" key="4">
    <source>
        <dbReference type="ARBA" id="ARBA00022692"/>
    </source>
</evidence>
<organism evidence="9 10">
    <name type="scientific">Nocardia bovistercoris</name>
    <dbReference type="NCBI Taxonomy" id="2785916"/>
    <lineage>
        <taxon>Bacteria</taxon>
        <taxon>Bacillati</taxon>
        <taxon>Actinomycetota</taxon>
        <taxon>Actinomycetes</taxon>
        <taxon>Mycobacteriales</taxon>
        <taxon>Nocardiaceae</taxon>
        <taxon>Nocardia</taxon>
    </lineage>
</organism>